<dbReference type="OrthoDB" id="9780674at2"/>
<comment type="caution">
    <text evidence="1">The sequence shown here is derived from an EMBL/GenBank/DDBJ whole genome shotgun (WGS) entry which is preliminary data.</text>
</comment>
<proteinExistence type="predicted"/>
<name>A0A506Y3K1_9MICO</name>
<dbReference type="Proteomes" id="UP000316252">
    <property type="component" value="Unassembled WGS sequence"/>
</dbReference>
<dbReference type="PANTHER" id="PTHR42110">
    <property type="entry name" value="L-ASPARAGINASE, PUTATIVE (AFU_ORTHOLOGUE AFUA_3G11890)-RELATED"/>
    <property type="match status" value="1"/>
</dbReference>
<dbReference type="InterPro" id="IPR012338">
    <property type="entry name" value="Beta-lactam/transpept-like"/>
</dbReference>
<accession>A0A506Y3K1</accession>
<dbReference type="InterPro" id="IPR010349">
    <property type="entry name" value="Asparaginase_II"/>
</dbReference>
<reference evidence="1 2" key="1">
    <citation type="submission" date="2019-06" db="EMBL/GenBank/DDBJ databases">
        <authorList>
            <person name="Li F."/>
        </authorList>
    </citation>
    <scope>NUCLEOTIDE SEQUENCE [LARGE SCALE GENOMIC DNA]</scope>
    <source>
        <strain evidence="1 2">10F1D-1</strain>
    </source>
</reference>
<dbReference type="AlphaFoldDB" id="A0A506Y3K1"/>
<evidence type="ECO:0000313" key="2">
    <source>
        <dbReference type="Proteomes" id="UP000316252"/>
    </source>
</evidence>
<dbReference type="Pfam" id="PF06089">
    <property type="entry name" value="Asparaginase_II"/>
    <property type="match status" value="1"/>
</dbReference>
<evidence type="ECO:0000313" key="1">
    <source>
        <dbReference type="EMBL" id="TPW76007.1"/>
    </source>
</evidence>
<sequence>MTDQPFAPHPLTAAGSVELAVVDRSGLDESRHLGVAVVVSPSGEVLEAHGDVSAAIYPRSSLKPLQATAALATGVRLDQEQIALATASHGGTSRHIEVVERTLLGAGLTADHLQCPPDWPLDAASGRDAGEKRRVAMNCSGKHAAFLAACVHAGWSTEDYLDPAHPLQRSIADIVEQHAGEAIAHSGIDGCGAPVHAITPVGMARAASRVANGPSVIASAVRAHPWAIDGPGRDNTVAVENLGVFAKLGAEGYYIAVAQDGTSAAVKVLDGSGRVGSLVALSLLARHSRLDPGALAETLERTAPPMLGGGRPVGSWRLLV</sequence>
<dbReference type="SUPFAM" id="SSF56601">
    <property type="entry name" value="beta-lactamase/transpeptidase-like"/>
    <property type="match status" value="1"/>
</dbReference>
<gene>
    <name evidence="1" type="ORF">FJ657_09260</name>
</gene>
<protein>
    <submittedName>
        <fullName evidence="1">Asparaginase</fullName>
    </submittedName>
</protein>
<dbReference type="PANTHER" id="PTHR42110:SF1">
    <property type="entry name" value="L-ASPARAGINASE, PUTATIVE (AFU_ORTHOLOGUE AFUA_3G11890)-RELATED"/>
    <property type="match status" value="1"/>
</dbReference>
<dbReference type="RefSeq" id="WP_141163364.1">
    <property type="nucleotide sequence ID" value="NZ_VHQG01000002.1"/>
</dbReference>
<organism evidence="1 2">
    <name type="scientific">Schumannella soli</name>
    <dbReference type="NCBI Taxonomy" id="2590779"/>
    <lineage>
        <taxon>Bacteria</taxon>
        <taxon>Bacillati</taxon>
        <taxon>Actinomycetota</taxon>
        <taxon>Actinomycetes</taxon>
        <taxon>Micrococcales</taxon>
        <taxon>Microbacteriaceae</taxon>
        <taxon>Schumannella</taxon>
    </lineage>
</organism>
<keyword evidence="2" id="KW-1185">Reference proteome</keyword>
<dbReference type="EMBL" id="VHQG01000002">
    <property type="protein sequence ID" value="TPW76007.1"/>
    <property type="molecule type" value="Genomic_DNA"/>
</dbReference>